<dbReference type="SUPFAM" id="SSF55785">
    <property type="entry name" value="PYP-like sensor domain (PAS domain)"/>
    <property type="match status" value="1"/>
</dbReference>
<dbReference type="SUPFAM" id="SSF55073">
    <property type="entry name" value="Nucleotide cyclase"/>
    <property type="match status" value="1"/>
</dbReference>
<dbReference type="RefSeq" id="WP_305929706.1">
    <property type="nucleotide sequence ID" value="NZ_JAVAIL010000002.1"/>
</dbReference>
<dbReference type="InterPro" id="IPR029787">
    <property type="entry name" value="Nucleotide_cyclase"/>
</dbReference>
<feature type="domain" description="PAS" evidence="2">
    <location>
        <begin position="52"/>
        <end position="92"/>
    </location>
</feature>
<dbReference type="PANTHER" id="PTHR44757:SF2">
    <property type="entry name" value="BIOFILM ARCHITECTURE MAINTENANCE PROTEIN MBAA"/>
    <property type="match status" value="1"/>
</dbReference>
<gene>
    <name evidence="6" type="ORF">Q9K01_08125</name>
</gene>
<dbReference type="InterPro" id="IPR035965">
    <property type="entry name" value="PAS-like_dom_sf"/>
</dbReference>
<dbReference type="InterPro" id="IPR000160">
    <property type="entry name" value="GGDEF_dom"/>
</dbReference>
<dbReference type="InterPro" id="IPR000700">
    <property type="entry name" value="PAS-assoc_C"/>
</dbReference>
<proteinExistence type="predicted"/>
<dbReference type="InterPro" id="IPR052155">
    <property type="entry name" value="Biofilm_reg_signaling"/>
</dbReference>
<dbReference type="PROSITE" id="PS50113">
    <property type="entry name" value="PAC"/>
    <property type="match status" value="1"/>
</dbReference>
<dbReference type="PANTHER" id="PTHR44757">
    <property type="entry name" value="DIGUANYLATE CYCLASE DGCP"/>
    <property type="match status" value="1"/>
</dbReference>
<accession>A0ABT9H8F9</accession>
<feature type="domain" description="PAC" evidence="3">
    <location>
        <begin position="114"/>
        <end position="165"/>
    </location>
</feature>
<dbReference type="CDD" id="cd01949">
    <property type="entry name" value="GGDEF"/>
    <property type="match status" value="1"/>
</dbReference>
<dbReference type="CDD" id="cd00130">
    <property type="entry name" value="PAS"/>
    <property type="match status" value="1"/>
</dbReference>
<dbReference type="SMART" id="SM00052">
    <property type="entry name" value="EAL"/>
    <property type="match status" value="1"/>
</dbReference>
<evidence type="ECO:0000259" key="2">
    <source>
        <dbReference type="PROSITE" id="PS50112"/>
    </source>
</evidence>
<dbReference type="Pfam" id="PF13426">
    <property type="entry name" value="PAS_9"/>
    <property type="match status" value="1"/>
</dbReference>
<dbReference type="Proteomes" id="UP001235664">
    <property type="component" value="Unassembled WGS sequence"/>
</dbReference>
<dbReference type="InterPro" id="IPR043128">
    <property type="entry name" value="Rev_trsase/Diguanyl_cyclase"/>
</dbReference>
<dbReference type="Gene3D" id="3.30.450.20">
    <property type="entry name" value="PAS domain"/>
    <property type="match status" value="1"/>
</dbReference>
<dbReference type="PROSITE" id="PS50887">
    <property type="entry name" value="GGDEF"/>
    <property type="match status" value="1"/>
</dbReference>
<evidence type="ECO:0000259" key="3">
    <source>
        <dbReference type="PROSITE" id="PS50113"/>
    </source>
</evidence>
<dbReference type="Pfam" id="PF00563">
    <property type="entry name" value="EAL"/>
    <property type="match status" value="1"/>
</dbReference>
<organism evidence="6 7">
    <name type="scientific">Qipengyuania benthica</name>
    <dbReference type="NCBI Taxonomy" id="3067651"/>
    <lineage>
        <taxon>Bacteria</taxon>
        <taxon>Pseudomonadati</taxon>
        <taxon>Pseudomonadota</taxon>
        <taxon>Alphaproteobacteria</taxon>
        <taxon>Sphingomonadales</taxon>
        <taxon>Erythrobacteraceae</taxon>
        <taxon>Qipengyuania</taxon>
    </lineage>
</organism>
<evidence type="ECO:0000313" key="7">
    <source>
        <dbReference type="Proteomes" id="UP001235664"/>
    </source>
</evidence>
<evidence type="ECO:0000259" key="5">
    <source>
        <dbReference type="PROSITE" id="PS50887"/>
    </source>
</evidence>
<dbReference type="Gene3D" id="3.20.20.450">
    <property type="entry name" value="EAL domain"/>
    <property type="match status" value="1"/>
</dbReference>
<dbReference type="EMBL" id="JAVAIL010000002">
    <property type="protein sequence ID" value="MDP4539585.1"/>
    <property type="molecule type" value="Genomic_DNA"/>
</dbReference>
<reference evidence="6 7" key="1">
    <citation type="submission" date="2023-08" db="EMBL/GenBank/DDBJ databases">
        <title>genomic of DY56.</title>
        <authorList>
            <person name="Wang Y."/>
        </authorList>
    </citation>
    <scope>NUCLEOTIDE SEQUENCE [LARGE SCALE GENOMIC DNA]</scope>
    <source>
        <strain evidence="6 7">DY56-A-20</strain>
    </source>
</reference>
<dbReference type="SUPFAM" id="SSF141868">
    <property type="entry name" value="EAL domain-like"/>
    <property type="match status" value="1"/>
</dbReference>
<protein>
    <submittedName>
        <fullName evidence="6">EAL domain-containing protein</fullName>
    </submittedName>
</protein>
<feature type="domain" description="EAL" evidence="4">
    <location>
        <begin position="339"/>
        <end position="590"/>
    </location>
</feature>
<feature type="region of interest" description="Disordered" evidence="1">
    <location>
        <begin position="717"/>
        <end position="746"/>
    </location>
</feature>
<dbReference type="NCBIfam" id="TIGR00254">
    <property type="entry name" value="GGDEF"/>
    <property type="match status" value="1"/>
</dbReference>
<dbReference type="InterPro" id="IPR000014">
    <property type="entry name" value="PAS"/>
</dbReference>
<dbReference type="NCBIfam" id="TIGR00229">
    <property type="entry name" value="sensory_box"/>
    <property type="match status" value="1"/>
</dbReference>
<dbReference type="PROSITE" id="PS50883">
    <property type="entry name" value="EAL"/>
    <property type="match status" value="1"/>
</dbReference>
<dbReference type="SMART" id="SM00267">
    <property type="entry name" value="GGDEF"/>
    <property type="match status" value="1"/>
</dbReference>
<dbReference type="CDD" id="cd01948">
    <property type="entry name" value="EAL"/>
    <property type="match status" value="1"/>
</dbReference>
<evidence type="ECO:0000313" key="6">
    <source>
        <dbReference type="EMBL" id="MDP4539585.1"/>
    </source>
</evidence>
<evidence type="ECO:0000259" key="4">
    <source>
        <dbReference type="PROSITE" id="PS50883"/>
    </source>
</evidence>
<dbReference type="InterPro" id="IPR035919">
    <property type="entry name" value="EAL_sf"/>
</dbReference>
<comment type="caution">
    <text evidence="6">The sequence shown here is derived from an EMBL/GenBank/DDBJ whole genome shotgun (WGS) entry which is preliminary data.</text>
</comment>
<evidence type="ECO:0000256" key="1">
    <source>
        <dbReference type="SAM" id="MobiDB-lite"/>
    </source>
</evidence>
<name>A0ABT9H8F9_9SPHN</name>
<dbReference type="Gene3D" id="3.30.70.270">
    <property type="match status" value="1"/>
</dbReference>
<dbReference type="InterPro" id="IPR001633">
    <property type="entry name" value="EAL_dom"/>
</dbReference>
<dbReference type="PROSITE" id="PS50112">
    <property type="entry name" value="PAS"/>
    <property type="match status" value="1"/>
</dbReference>
<feature type="domain" description="GGDEF" evidence="5">
    <location>
        <begin position="197"/>
        <end position="330"/>
    </location>
</feature>
<feature type="region of interest" description="Disordered" evidence="1">
    <location>
        <begin position="140"/>
        <end position="162"/>
    </location>
</feature>
<sequence>MAMGGFFSRVSRNAGANDGAGSMRQAVPLGDDEAARRLELLDTFEKAGLGWFWATDADGRLTYLTHSACEAHGWAPEDILGTPLTELFTTDSDGTEEREGRPLAFLLGARNSISELPVSVTRARDTTFWEIAGKPQHDDSGEFTGYRGSAKNITSSREKQRDAERMAQFDSLTGLSNRRRMEMRLDKTLKSYRNSKQCCALMMLDLDRFKQVNDTLGHPAGDELLKQFAARLQQMVGHMGDIGRVGGDEFQIMLPNIDDRGVLGDLSSQLIQMLSQPYSINGLRAIVGASIGVAIAPYDGLDSEEIVKAADLALYSAKGSGRGKYRFYSSDLKDGANHRRQVEEDLRDALVKNEMAMHYQPIIDVSTNEVSCFEALMRWEHPDKGFIPPAEFIPVAEEINEIKALGDWALERACRDAAAWPVPLRVAVNVSAIQFVHDDFSGIVERVLKSTGLDPNRLELEITESVFLGDTGRTQRMFEELKAIGVRLALDDFGTGYSSLSYLRTAPFDKIKIDQSFVRGATESGNNNRAIMSAIVGLAEALDMQTVAEGVETKDELELVKERGASHVQGYIFSAALPNDDVMALLQTGSLEYEARGPEKYRADRRTVFRRIGVIIEDYRYRAVMRNLSKTGAMIEGLADVPVGTACVLDLGGGQLAVGTVRRSRGAVQGIEFEHPLISDGAEGWCTRHRVSPYEIEAAGRPLTALPQDAYTMLFGDQQASDPGGRKFAEVEVGPPRAATGTRQAA</sequence>
<keyword evidence="7" id="KW-1185">Reference proteome</keyword>
<dbReference type="Pfam" id="PF00990">
    <property type="entry name" value="GGDEF"/>
    <property type="match status" value="1"/>
</dbReference>